<dbReference type="InterPro" id="IPR020568">
    <property type="entry name" value="Ribosomal_Su5_D2-typ_SF"/>
</dbReference>
<dbReference type="SMART" id="SM00382">
    <property type="entry name" value="AAA"/>
    <property type="match status" value="1"/>
</dbReference>
<dbReference type="Gene3D" id="3.40.50.300">
    <property type="entry name" value="P-loop containing nucleotide triphosphate hydrolases"/>
    <property type="match status" value="1"/>
</dbReference>
<evidence type="ECO:0000259" key="2">
    <source>
        <dbReference type="SMART" id="SM00382"/>
    </source>
</evidence>
<dbReference type="InterPro" id="IPR045006">
    <property type="entry name" value="CHLI-like"/>
</dbReference>
<feature type="domain" description="AAA+ ATPase" evidence="2">
    <location>
        <begin position="230"/>
        <end position="414"/>
    </location>
</feature>
<dbReference type="PANTHER" id="PTHR32039:SF7">
    <property type="entry name" value="COMPETENCE PROTEIN COMM"/>
    <property type="match status" value="1"/>
</dbReference>
<protein>
    <recommendedName>
        <fullName evidence="2">AAA+ ATPase domain-containing protein</fullName>
    </recommendedName>
</protein>
<dbReference type="Proteomes" id="UP000186465">
    <property type="component" value="Unassembled WGS sequence"/>
</dbReference>
<dbReference type="EMBL" id="MPDM01000002">
    <property type="protein sequence ID" value="OKL50126.1"/>
    <property type="molecule type" value="Genomic_DNA"/>
</dbReference>
<dbReference type="PANTHER" id="PTHR32039">
    <property type="entry name" value="MAGNESIUM-CHELATASE SUBUNIT CHLI"/>
    <property type="match status" value="1"/>
</dbReference>
<evidence type="ECO:0000313" key="4">
    <source>
        <dbReference type="Proteomes" id="UP000186465"/>
    </source>
</evidence>
<evidence type="ECO:0000313" key="3">
    <source>
        <dbReference type="EMBL" id="OKL50126.1"/>
    </source>
</evidence>
<dbReference type="InterPro" id="IPR003593">
    <property type="entry name" value="AAA+_ATPase"/>
</dbReference>
<gene>
    <name evidence="3" type="ORF">BM477_01620</name>
</gene>
<dbReference type="SUPFAM" id="SSF54211">
    <property type="entry name" value="Ribosomal protein S5 domain 2-like"/>
    <property type="match status" value="1"/>
</dbReference>
<dbReference type="AlphaFoldDB" id="A0A1Q5PRF3"/>
<dbReference type="Pfam" id="PF13335">
    <property type="entry name" value="Mg_chelatase_C"/>
    <property type="match status" value="1"/>
</dbReference>
<comment type="caution">
    <text evidence="3">The sequence shown here is derived from an EMBL/GenBank/DDBJ whole genome shotgun (WGS) entry which is preliminary data.</text>
</comment>
<organism evidence="3 4">
    <name type="scientific">Boudabousia marimammalium</name>
    <dbReference type="NCBI Taxonomy" id="156892"/>
    <lineage>
        <taxon>Bacteria</taxon>
        <taxon>Bacillati</taxon>
        <taxon>Actinomycetota</taxon>
        <taxon>Actinomycetes</taxon>
        <taxon>Actinomycetales</taxon>
        <taxon>Actinomycetaceae</taxon>
        <taxon>Boudabousia</taxon>
    </lineage>
</organism>
<dbReference type="InterPro" id="IPR014721">
    <property type="entry name" value="Ribsml_uS5_D2-typ_fold_subgr"/>
</dbReference>
<dbReference type="NCBIfam" id="TIGR00368">
    <property type="entry name" value="YifB family Mg chelatase-like AAA ATPase"/>
    <property type="match status" value="1"/>
</dbReference>
<dbReference type="SUPFAM" id="SSF52540">
    <property type="entry name" value="P-loop containing nucleoside triphosphate hydrolases"/>
    <property type="match status" value="1"/>
</dbReference>
<keyword evidence="4" id="KW-1185">Reference proteome</keyword>
<dbReference type="Gene3D" id="3.30.230.10">
    <property type="match status" value="1"/>
</dbReference>
<evidence type="ECO:0000256" key="1">
    <source>
        <dbReference type="ARBA" id="ARBA00006354"/>
    </source>
</evidence>
<proteinExistence type="inferred from homology"/>
<dbReference type="InterPro" id="IPR025158">
    <property type="entry name" value="Mg_chelat-rel_C"/>
</dbReference>
<dbReference type="InterPro" id="IPR000523">
    <property type="entry name" value="Mg_chelatse_chII-like_cat_dom"/>
</dbReference>
<dbReference type="Pfam" id="PF13541">
    <property type="entry name" value="ChlI"/>
    <property type="match status" value="1"/>
</dbReference>
<comment type="similarity">
    <text evidence="1">Belongs to the Mg-chelatase subunits D/I family. ComM subfamily.</text>
</comment>
<dbReference type="Pfam" id="PF01078">
    <property type="entry name" value="Mg_chelatase"/>
    <property type="match status" value="1"/>
</dbReference>
<dbReference type="GO" id="GO:0005524">
    <property type="term" value="F:ATP binding"/>
    <property type="evidence" value="ECO:0007669"/>
    <property type="project" value="InterPro"/>
</dbReference>
<dbReference type="InterPro" id="IPR004482">
    <property type="entry name" value="Mg_chelat-rel"/>
</dbReference>
<name>A0A1Q5PRF3_9ACTO</name>
<dbReference type="InterPro" id="IPR027417">
    <property type="entry name" value="P-loop_NTPase"/>
</dbReference>
<dbReference type="OrthoDB" id="9813147at2"/>
<dbReference type="STRING" id="156892.BM477_01620"/>
<dbReference type="RefSeq" id="WP_075360948.1">
    <property type="nucleotide sequence ID" value="NZ_MPDM01000002.1"/>
</dbReference>
<reference evidence="4" key="1">
    <citation type="submission" date="2016-11" db="EMBL/GenBank/DDBJ databases">
        <title>Actinomyces gypaetusis sp. nov. isolated from Gypaetus barbatus in Qinghai Tibet Plateau China.</title>
        <authorList>
            <person name="Meng X."/>
        </authorList>
    </citation>
    <scope>NUCLEOTIDE SEQUENCE [LARGE SCALE GENOMIC DNA]</scope>
    <source>
        <strain evidence="4">DSM 15383</strain>
    </source>
</reference>
<sequence>MSRVVSVKTVALLGLEGQIVSVEAHCAQGLPAITLVGLPDAALREAKDRVKAAASCCQYPIGRRKITVNLSPADLPKTGSSFDLPIAVAVLWAEHGFPMHLLKERGFLGELGLDGSLHPVKGVLPAVRAAKETGIREIVVPLANLPEARLVSGIVVRGYRHLGELLNDCGINVDHNIWAKSAAFVSDVNMSVSSSSETNNKHSSVKNTVDLSQVRGQTLARMGLEIAAIGGHHLLMVGVPGAGKTMLAKCLPTIMPPLTETEAVTVTSIHSVFGTQQAVQKLINIPPFLAPHHSASLPALVGGGAPVPKPGLISLAHHGVLFLDEAPEFSPRALDSLRQPLEEGKVTISRSRLSVDYPARFQLVMAANPCPCGNAMSRGVACTCTVAMRRRYGQRLSGPLLDRIDMQVVVEPLTAADLEYSNVPESSEQVAQRVLEARERAIYRLKDTPWNSMREVPGAALASLGRGVTADLLAGLHRGVSRGSLSMRGMERVLKVAWSVADSRGHDTPDGDDIGFAMSLRQQGKTYV</sequence>
<accession>A0A1Q5PRF3</accession>